<keyword evidence="3 6" id="KW-0808">Transferase</keyword>
<feature type="domain" description="DNA methylase N-4/N-6" evidence="4">
    <location>
        <begin position="61"/>
        <end position="359"/>
    </location>
</feature>
<proteinExistence type="inferred from homology"/>
<dbReference type="InterPro" id="IPR001091">
    <property type="entry name" value="RM_Methyltransferase"/>
</dbReference>
<sequence length="509" mass="57654">MPLLDWLNKPASLQTARLVSYRLLECVPALGYGATPNANLLIQGDNLEALKALLPLYAGRIKCIYIDPPYNTRSAFEHYDDNLEHSQWLSMMYPRLELLRDLLAEDGSLWVSIDDHEGHYLKVMLDEIFGRKNFIANVVWQKKFSPQNDAKWLSDTHDHIHCYAKDKSIWHPNLLPRSLKQEGNFQNPDEDERGVWVSADYTCAKSKDERPNLYYAITNPNTGEEIWPATTRVWAFDRTSHERNVANDLLWWGKTGANSKPRFKKFQTDIQQGTVPVTIWFHQEVGNNQDGRRESLVFNKIEPFSTPKPERLIERILHIATNPGDWVLDSFLGSGTTAAVAHKMGRHYIGVEMGDHAVTHCQPRLQKVVDGEQGGISKAVNWQGGGGFTFCRLGATVFDEYGMIDKAIRFPTLAAYVWYLETRTPWIAPDTLSPLLGIHDSTAYYLLYSGILGDRRPQGGNVLTQTVLDGLPKHPGKRVIYGETSRFGAGRLAAEGITFKQIPYDVRVG</sequence>
<keyword evidence="7" id="KW-1185">Reference proteome</keyword>
<dbReference type="Proteomes" id="UP001223336">
    <property type="component" value="Unassembled WGS sequence"/>
</dbReference>
<dbReference type="REBASE" id="755014">
    <property type="entry name" value="M.TsuDNT52ORF12935P"/>
</dbReference>
<dbReference type="InterPro" id="IPR029063">
    <property type="entry name" value="SAM-dependent_MTases_sf"/>
</dbReference>
<dbReference type="PRINTS" id="PR00508">
    <property type="entry name" value="S21N4MTFRASE"/>
</dbReference>
<dbReference type="InterPro" id="IPR002052">
    <property type="entry name" value="DNA_methylase_N6_adenine_CS"/>
</dbReference>
<evidence type="ECO:0000313" key="5">
    <source>
        <dbReference type="EMBL" id="MDQ5768029.1"/>
    </source>
</evidence>
<name>A0AA51R019_9GAMM</name>
<comment type="similarity">
    <text evidence="1">Belongs to the N(4)/N(6)-methyltransferase family.</text>
</comment>
<dbReference type="Pfam" id="PF01555">
    <property type="entry name" value="N6_N4_Mtase"/>
    <property type="match status" value="1"/>
</dbReference>
<organism evidence="6">
    <name type="scientific">Thiothrix subterranea</name>
    <dbReference type="NCBI Taxonomy" id="2735563"/>
    <lineage>
        <taxon>Bacteria</taxon>
        <taxon>Pseudomonadati</taxon>
        <taxon>Pseudomonadota</taxon>
        <taxon>Gammaproteobacteria</taxon>
        <taxon>Thiotrichales</taxon>
        <taxon>Thiotrichaceae</taxon>
        <taxon>Thiothrix</taxon>
    </lineage>
</organism>
<dbReference type="EMBL" id="JAVFKN010000005">
    <property type="protein sequence ID" value="MDQ5768029.1"/>
    <property type="molecule type" value="Genomic_DNA"/>
</dbReference>
<dbReference type="InterPro" id="IPR002941">
    <property type="entry name" value="DNA_methylase_N4/N6"/>
</dbReference>
<accession>A0AA51R019</accession>
<dbReference type="EMBL" id="CP133217">
    <property type="protein sequence ID" value="WML85209.1"/>
    <property type="molecule type" value="Genomic_DNA"/>
</dbReference>
<dbReference type="EC" id="2.1.1.-" evidence="6"/>
<dbReference type="GO" id="GO:0003677">
    <property type="term" value="F:DNA binding"/>
    <property type="evidence" value="ECO:0007669"/>
    <property type="project" value="InterPro"/>
</dbReference>
<gene>
    <name evidence="5" type="ORF">RCC75_05790</name>
    <name evidence="6" type="ORF">RCG00_12935</name>
</gene>
<evidence type="ECO:0000313" key="6">
    <source>
        <dbReference type="EMBL" id="WML85209.1"/>
    </source>
</evidence>
<dbReference type="SUPFAM" id="SSF53335">
    <property type="entry name" value="S-adenosyl-L-methionine-dependent methyltransferases"/>
    <property type="match status" value="1"/>
</dbReference>
<evidence type="ECO:0000313" key="7">
    <source>
        <dbReference type="Proteomes" id="UP001223336"/>
    </source>
</evidence>
<evidence type="ECO:0000256" key="3">
    <source>
        <dbReference type="ARBA" id="ARBA00022679"/>
    </source>
</evidence>
<dbReference type="RefSeq" id="WP_308134126.1">
    <property type="nucleotide sequence ID" value="NZ_CP133217.1"/>
</dbReference>
<keyword evidence="2 6" id="KW-0489">Methyltransferase</keyword>
<reference evidence="6 7" key="1">
    <citation type="submission" date="2023-08" db="EMBL/GenBank/DDBJ databases">
        <title>New molecular markers tilS and rpoB for phylogenetic and monitoring studies of the genus Thiothrix biodiversity.</title>
        <authorList>
            <person name="Ravin N.V."/>
            <person name="Smolyakov D."/>
            <person name="Markov N.D."/>
            <person name="Beletsky A.V."/>
            <person name="Mardanov A.V."/>
            <person name="Rudenko T.S."/>
            <person name="Grabovich M.Y."/>
        </authorList>
    </citation>
    <scope>NUCLEOTIDE SEQUENCE</scope>
    <source>
        <strain evidence="6">DNT52</strain>
        <strain evidence="5 7">H33</strain>
    </source>
</reference>
<evidence type="ECO:0000256" key="1">
    <source>
        <dbReference type="ARBA" id="ARBA00006594"/>
    </source>
</evidence>
<dbReference type="GO" id="GO:0008170">
    <property type="term" value="F:N-methyltransferase activity"/>
    <property type="evidence" value="ECO:0007669"/>
    <property type="project" value="InterPro"/>
</dbReference>
<dbReference type="Proteomes" id="UP001229862">
    <property type="component" value="Chromosome"/>
</dbReference>
<dbReference type="AlphaFoldDB" id="A0AA51R019"/>
<evidence type="ECO:0000256" key="2">
    <source>
        <dbReference type="ARBA" id="ARBA00022603"/>
    </source>
</evidence>
<dbReference type="GO" id="GO:0032259">
    <property type="term" value="P:methylation"/>
    <property type="evidence" value="ECO:0007669"/>
    <property type="project" value="UniProtKB-KW"/>
</dbReference>
<dbReference type="PROSITE" id="PS00092">
    <property type="entry name" value="N6_MTASE"/>
    <property type="match status" value="1"/>
</dbReference>
<protein>
    <submittedName>
        <fullName evidence="6">Site-specific DNA-methyltransferase</fullName>
        <ecNumber evidence="6">2.1.1.-</ecNumber>
    </submittedName>
</protein>
<evidence type="ECO:0000259" key="4">
    <source>
        <dbReference type="Pfam" id="PF01555"/>
    </source>
</evidence>
<dbReference type="Gene3D" id="3.40.50.150">
    <property type="entry name" value="Vaccinia Virus protein VP39"/>
    <property type="match status" value="1"/>
</dbReference>